<dbReference type="KEGG" id="atm:ANT_20330"/>
<evidence type="ECO:0000313" key="2">
    <source>
        <dbReference type="Proteomes" id="UP000008922"/>
    </source>
</evidence>
<keyword evidence="2" id="KW-1185">Reference proteome</keyword>
<dbReference type="STRING" id="926569.ANT_20330"/>
<dbReference type="HOGENOM" id="CLU_728898_0_0_0"/>
<proteinExistence type="predicted"/>
<dbReference type="AlphaFoldDB" id="E8MXH8"/>
<dbReference type="Proteomes" id="UP000008922">
    <property type="component" value="Chromosome"/>
</dbReference>
<protein>
    <recommendedName>
        <fullName evidence="3">Squalene cyclase C-terminal domain-containing protein</fullName>
    </recommendedName>
</protein>
<reference evidence="1 2" key="1">
    <citation type="submission" date="2010-12" db="EMBL/GenBank/DDBJ databases">
        <title>Whole genome sequence of Anaerolinea thermophila UNI-1.</title>
        <authorList>
            <person name="Narita-Yamada S."/>
            <person name="Kishi E."/>
            <person name="Watanabe Y."/>
            <person name="Takasaki K."/>
            <person name="Ankai A."/>
            <person name="Oguchi A."/>
            <person name="Fukui S."/>
            <person name="Takahashi M."/>
            <person name="Yashiro I."/>
            <person name="Hosoyama A."/>
            <person name="Sekiguchi Y."/>
            <person name="Hanada S."/>
            <person name="Fujita N."/>
        </authorList>
    </citation>
    <scope>NUCLEOTIDE SEQUENCE [LARGE SCALE GENOMIC DNA]</scope>
    <source>
        <strain evidence="2">DSM 14523 / JCM 11388 / NBRC 100420 / UNI-1</strain>
    </source>
</reference>
<gene>
    <name evidence="1" type="ordered locus">ANT_20330</name>
</gene>
<dbReference type="eggNOG" id="COG1657">
    <property type="taxonomic scope" value="Bacteria"/>
</dbReference>
<organism evidence="1 2">
    <name type="scientific">Anaerolinea thermophila (strain DSM 14523 / JCM 11388 / NBRC 100420 / UNI-1)</name>
    <dbReference type="NCBI Taxonomy" id="926569"/>
    <lineage>
        <taxon>Bacteria</taxon>
        <taxon>Bacillati</taxon>
        <taxon>Chloroflexota</taxon>
        <taxon>Anaerolineae</taxon>
        <taxon>Anaerolineales</taxon>
        <taxon>Anaerolineaceae</taxon>
        <taxon>Anaerolinea</taxon>
    </lineage>
</organism>
<evidence type="ECO:0000313" key="1">
    <source>
        <dbReference type="EMBL" id="BAJ64059.1"/>
    </source>
</evidence>
<accession>E8MXH8</accession>
<evidence type="ECO:0008006" key="3">
    <source>
        <dbReference type="Google" id="ProtNLM"/>
    </source>
</evidence>
<dbReference type="InParanoid" id="E8MXH8"/>
<dbReference type="Gene3D" id="1.50.10.20">
    <property type="match status" value="1"/>
</dbReference>
<name>E8MXH8_ANATU</name>
<dbReference type="SUPFAM" id="SSF48208">
    <property type="entry name" value="Six-hairpin glycosidases"/>
    <property type="match status" value="1"/>
</dbReference>
<dbReference type="InterPro" id="IPR008928">
    <property type="entry name" value="6-hairpin_glycosidase_sf"/>
</dbReference>
<dbReference type="EMBL" id="AP012029">
    <property type="protein sequence ID" value="BAJ64059.1"/>
    <property type="molecule type" value="Genomic_DNA"/>
</dbReference>
<dbReference type="RefSeq" id="WP_013560429.1">
    <property type="nucleotide sequence ID" value="NC_014960.1"/>
</dbReference>
<dbReference type="GO" id="GO:0005975">
    <property type="term" value="P:carbohydrate metabolic process"/>
    <property type="evidence" value="ECO:0007669"/>
    <property type="project" value="InterPro"/>
</dbReference>
<sequence length="384" mass="44231">MESKREALRFLRILRGDVPNTSRRGWNIHLEGALSWLNLAIASTGGIGLSKGFDLLRRKWHPLYPEITGYTIPTLLNLYLMTGNSRWEALALKWAKNLLQYRSIEGGIYYWDHQKSHYPVIFDTGQVIFGWVAAYCHTGNPLFLEAAEQSANWLVHQQREDGVWVNHQHLNYPKVIDARVDWALLELYKVRPKPVYQQAALRNLNWVLQNQHPDGWFSHCGFRRFEAPFTHTLAYTAEALFYSAKITDDERFMEAAQKTAEALMHFQRPDGSLAGAFGKHWKEAEKSTCLTGNAQISKLWIEMSKEFHTSEYKVAAEKSLEFLCKTQILGTNFCEILGGIAGSYPIYGKYERFKYPAWACKFFIDALLAVQKDNATRELLFYSG</sequence>
<dbReference type="OrthoDB" id="9791837at2"/>